<dbReference type="GO" id="GO:0035479">
    <property type="term" value="P:angioblast cell migration from lateral mesoderm to midline"/>
    <property type="evidence" value="ECO:0007669"/>
    <property type="project" value="Ensembl"/>
</dbReference>
<dbReference type="GO" id="GO:0051781">
    <property type="term" value="P:positive regulation of cell division"/>
    <property type="evidence" value="ECO:0007669"/>
    <property type="project" value="UniProtKB-KW"/>
</dbReference>
<dbReference type="GO" id="GO:0022009">
    <property type="term" value="P:central nervous system vasculogenesis"/>
    <property type="evidence" value="ECO:0007669"/>
    <property type="project" value="Ensembl"/>
</dbReference>
<dbReference type="GO" id="GO:0008045">
    <property type="term" value="P:motor neuron axon guidance"/>
    <property type="evidence" value="ECO:0007669"/>
    <property type="project" value="Ensembl"/>
</dbReference>
<dbReference type="Gene3D" id="2.10.90.10">
    <property type="entry name" value="Cystine-knot cytokines"/>
    <property type="match status" value="1"/>
</dbReference>
<feature type="chain" id="PRO_5017440350" evidence="10">
    <location>
        <begin position="24"/>
        <end position="192"/>
    </location>
</feature>
<dbReference type="GO" id="GO:0048010">
    <property type="term" value="P:vascular endothelial growth factor receptor signaling pathway"/>
    <property type="evidence" value="ECO:0007669"/>
    <property type="project" value="Ensembl"/>
</dbReference>
<evidence type="ECO:0000256" key="1">
    <source>
        <dbReference type="ARBA" id="ARBA00006686"/>
    </source>
</evidence>
<dbReference type="GO" id="GO:0003262">
    <property type="term" value="P:endocardial progenitor cell migration to the midline involved in heart field formation"/>
    <property type="evidence" value="ECO:0007669"/>
    <property type="project" value="Ensembl"/>
</dbReference>
<dbReference type="PANTHER" id="PTHR12025:SF5">
    <property type="entry name" value="VASCULAR ENDOTHELIAL GROWTH FACTOR A, LONG FORM"/>
    <property type="match status" value="1"/>
</dbReference>
<dbReference type="InterPro" id="IPR023581">
    <property type="entry name" value="PD_growth_factor_CS"/>
</dbReference>
<dbReference type="InterPro" id="IPR050507">
    <property type="entry name" value="PDGF/VEGF_growth_factor"/>
</dbReference>
<evidence type="ECO:0000256" key="6">
    <source>
        <dbReference type="ARBA" id="ARBA00023157"/>
    </source>
</evidence>
<dbReference type="GO" id="GO:0005172">
    <property type="term" value="F:vascular endothelial growth factor receptor binding"/>
    <property type="evidence" value="ECO:0007669"/>
    <property type="project" value="TreeGrafter"/>
</dbReference>
<dbReference type="GO" id="GO:0060754">
    <property type="term" value="P:positive regulation of mast cell chemotaxis"/>
    <property type="evidence" value="ECO:0007669"/>
    <property type="project" value="TreeGrafter"/>
</dbReference>
<dbReference type="GO" id="GO:0045766">
    <property type="term" value="P:positive regulation of angiogenesis"/>
    <property type="evidence" value="ECO:0007669"/>
    <property type="project" value="Ensembl"/>
</dbReference>
<dbReference type="SMART" id="SM00141">
    <property type="entry name" value="PDGF"/>
    <property type="match status" value="1"/>
</dbReference>
<dbReference type="GO" id="GO:0050930">
    <property type="term" value="P:induction of positive chemotaxis"/>
    <property type="evidence" value="ECO:0007669"/>
    <property type="project" value="TreeGrafter"/>
</dbReference>
<dbReference type="SUPFAM" id="SSF57593">
    <property type="entry name" value="Heparin-binding domain from vascular endothelial growth factor"/>
    <property type="match status" value="1"/>
</dbReference>
<keyword evidence="5 9" id="KW-0339">Growth factor</keyword>
<evidence type="ECO:0000256" key="10">
    <source>
        <dbReference type="SAM" id="SignalP"/>
    </source>
</evidence>
<dbReference type="GO" id="GO:0001569">
    <property type="term" value="P:branching involved in blood vessel morphogenesis"/>
    <property type="evidence" value="ECO:0007669"/>
    <property type="project" value="Ensembl"/>
</dbReference>
<evidence type="ECO:0000256" key="3">
    <source>
        <dbReference type="ARBA" id="ARBA00022657"/>
    </source>
</evidence>
<dbReference type="PANTHER" id="PTHR12025">
    <property type="entry name" value="VASCULAR ENDOTHELIAL GROWTH FACTOR"/>
    <property type="match status" value="1"/>
</dbReference>
<dbReference type="GO" id="GO:0048844">
    <property type="term" value="P:artery morphogenesis"/>
    <property type="evidence" value="ECO:0007669"/>
    <property type="project" value="Ensembl"/>
</dbReference>
<dbReference type="GO" id="GO:0030878">
    <property type="term" value="P:thyroid gland development"/>
    <property type="evidence" value="ECO:0007669"/>
    <property type="project" value="Ensembl"/>
</dbReference>
<keyword evidence="13" id="KW-1185">Reference proteome</keyword>
<dbReference type="Ensembl" id="ENSPKIT00000036448.1">
    <property type="protein sequence ID" value="ENSPKIP00000012065.1"/>
    <property type="gene ID" value="ENSPKIG00000025613.1"/>
</dbReference>
<keyword evidence="3" id="KW-0037">Angiogenesis</keyword>
<keyword evidence="10" id="KW-0732">Signal</keyword>
<dbReference type="GeneTree" id="ENSGT00940000157284"/>
<evidence type="ECO:0000256" key="4">
    <source>
        <dbReference type="ARBA" id="ARBA00022782"/>
    </source>
</evidence>
<dbReference type="GO" id="GO:0001938">
    <property type="term" value="P:positive regulation of endothelial cell proliferation"/>
    <property type="evidence" value="ECO:0007669"/>
    <property type="project" value="TreeGrafter"/>
</dbReference>
<dbReference type="GO" id="GO:0051897">
    <property type="term" value="P:positive regulation of phosphatidylinositol 3-kinase/protein kinase B signal transduction"/>
    <property type="evidence" value="ECO:0007669"/>
    <property type="project" value="Ensembl"/>
</dbReference>
<dbReference type="GO" id="GO:0008016">
    <property type="term" value="P:regulation of heart contraction"/>
    <property type="evidence" value="ECO:0007669"/>
    <property type="project" value="Ensembl"/>
</dbReference>
<dbReference type="InterPro" id="IPR027928">
    <property type="entry name" value="VEGF_C"/>
</dbReference>
<evidence type="ECO:0000313" key="12">
    <source>
        <dbReference type="Ensembl" id="ENSPKIP00000012065.1"/>
    </source>
</evidence>
<dbReference type="GO" id="GO:0003319">
    <property type="term" value="P:cardioblast migration to the midline involved in heart rudiment formation"/>
    <property type="evidence" value="ECO:0007669"/>
    <property type="project" value="Ensembl"/>
</dbReference>
<dbReference type="GO" id="GO:0035907">
    <property type="term" value="P:dorsal aorta development"/>
    <property type="evidence" value="ECO:0007669"/>
    <property type="project" value="Ensembl"/>
</dbReference>
<dbReference type="STRING" id="1676925.ENSPKIP00000012065"/>
<keyword evidence="2" id="KW-0217">Developmental protein</keyword>
<dbReference type="GO" id="GO:0005615">
    <property type="term" value="C:extracellular space"/>
    <property type="evidence" value="ECO:0007669"/>
    <property type="project" value="TreeGrafter"/>
</dbReference>
<dbReference type="GO" id="GO:0008201">
    <property type="term" value="F:heparin binding"/>
    <property type="evidence" value="ECO:0007669"/>
    <property type="project" value="InterPro"/>
</dbReference>
<dbReference type="Proteomes" id="UP000261540">
    <property type="component" value="Unplaced"/>
</dbReference>
<dbReference type="InterPro" id="IPR029034">
    <property type="entry name" value="Cystine-knot_cytokine"/>
</dbReference>
<dbReference type="GO" id="GO:0008083">
    <property type="term" value="F:growth factor activity"/>
    <property type="evidence" value="ECO:0007669"/>
    <property type="project" value="UniProtKB-KW"/>
</dbReference>
<dbReference type="GO" id="GO:0035477">
    <property type="term" value="P:regulation of angioblast cell migration involved in selective angioblast sprouting"/>
    <property type="evidence" value="ECO:0007669"/>
    <property type="project" value="Ensembl"/>
</dbReference>
<dbReference type="InterPro" id="IPR036841">
    <property type="entry name" value="VEGF_C_sf"/>
</dbReference>
<dbReference type="AlphaFoldDB" id="A0A3B3R2C7"/>
<dbReference type="FunFam" id="2.10.160.10:FF:000001">
    <property type="entry name" value="Vascular endothelial growth factor A"/>
    <property type="match status" value="1"/>
</dbReference>
<feature type="signal peptide" evidence="10">
    <location>
        <begin position="1"/>
        <end position="23"/>
    </location>
</feature>
<dbReference type="GO" id="GO:0016020">
    <property type="term" value="C:membrane"/>
    <property type="evidence" value="ECO:0007669"/>
    <property type="project" value="InterPro"/>
</dbReference>
<dbReference type="Pfam" id="PF00341">
    <property type="entry name" value="PDGF"/>
    <property type="match status" value="1"/>
</dbReference>
<proteinExistence type="inferred from homology"/>
<dbReference type="GO" id="GO:0060841">
    <property type="term" value="P:venous blood vessel development"/>
    <property type="evidence" value="ECO:0007669"/>
    <property type="project" value="Ensembl"/>
</dbReference>
<evidence type="ECO:0000313" key="13">
    <source>
        <dbReference type="Proteomes" id="UP000261540"/>
    </source>
</evidence>
<dbReference type="GO" id="GO:0001666">
    <property type="term" value="P:response to hypoxia"/>
    <property type="evidence" value="ECO:0007669"/>
    <property type="project" value="TreeGrafter"/>
</dbReference>
<reference evidence="12" key="1">
    <citation type="submission" date="2025-08" db="UniProtKB">
        <authorList>
            <consortium name="Ensembl"/>
        </authorList>
    </citation>
    <scope>IDENTIFICATION</scope>
</reference>
<comment type="similarity">
    <text evidence="1 9">Belongs to the PDGF/VEGF growth factor family.</text>
</comment>
<keyword evidence="6" id="KW-1015">Disulfide bond</keyword>
<dbReference type="Pfam" id="PF14554">
    <property type="entry name" value="VEGF_C"/>
    <property type="match status" value="1"/>
</dbReference>
<keyword evidence="7" id="KW-0325">Glycoprotein</keyword>
<evidence type="ECO:0000256" key="7">
    <source>
        <dbReference type="ARBA" id="ARBA00023180"/>
    </source>
</evidence>
<dbReference type="GO" id="GO:0042056">
    <property type="term" value="F:chemoattractant activity"/>
    <property type="evidence" value="ECO:0007669"/>
    <property type="project" value="TreeGrafter"/>
</dbReference>
<name>A0A3B3R2C7_9TELE</name>
<sequence length="192" mass="22169">MNLVVNLILELFLAALHLSFLKAAHIPKDREKSKNEVVPFMDVFNKSLCQPREVLVDIFLEYPDETEVTYIPSCVALKRCGGCCNDEAMECVPTETYNTTMEVIRIKQRVQQQKYLRSFTQHQKCECRPKTDVKENKENHCAPCSEKRRRFVQDPLTCQCSCKNSELDCKARSLELNQRTCRFVPGNAPLSM</sequence>
<dbReference type="PROSITE" id="PS00249">
    <property type="entry name" value="PDGF_1"/>
    <property type="match status" value="1"/>
</dbReference>
<dbReference type="Gene3D" id="2.10.160.10">
    <property type="entry name" value="Vascular endothelial growth factor, heparin-binding domain"/>
    <property type="match status" value="1"/>
</dbReference>
<dbReference type="SUPFAM" id="SSF57501">
    <property type="entry name" value="Cystine-knot cytokines"/>
    <property type="match status" value="1"/>
</dbReference>
<evidence type="ECO:0000256" key="5">
    <source>
        <dbReference type="ARBA" id="ARBA00023030"/>
    </source>
</evidence>
<organism evidence="12 13">
    <name type="scientific">Paramormyrops kingsleyae</name>
    <dbReference type="NCBI Taxonomy" id="1676925"/>
    <lineage>
        <taxon>Eukaryota</taxon>
        <taxon>Metazoa</taxon>
        <taxon>Chordata</taxon>
        <taxon>Craniata</taxon>
        <taxon>Vertebrata</taxon>
        <taxon>Euteleostomi</taxon>
        <taxon>Actinopterygii</taxon>
        <taxon>Neopterygii</taxon>
        <taxon>Teleostei</taxon>
        <taxon>Osteoglossocephala</taxon>
        <taxon>Osteoglossomorpha</taxon>
        <taxon>Osteoglossiformes</taxon>
        <taxon>Mormyridae</taxon>
        <taxon>Paramormyrops</taxon>
    </lineage>
</organism>
<keyword evidence="4" id="KW-0221">Differentiation</keyword>
<evidence type="ECO:0000256" key="8">
    <source>
        <dbReference type="ARBA" id="ARBA00023246"/>
    </source>
</evidence>
<dbReference type="GO" id="GO:0030097">
    <property type="term" value="P:hemopoiesis"/>
    <property type="evidence" value="ECO:0007669"/>
    <property type="project" value="Ensembl"/>
</dbReference>
<dbReference type="GO" id="GO:0002043">
    <property type="term" value="P:blood vessel endothelial cell proliferation involved in sprouting angiogenesis"/>
    <property type="evidence" value="ECO:0007669"/>
    <property type="project" value="Ensembl"/>
</dbReference>
<dbReference type="GO" id="GO:0038084">
    <property type="term" value="P:vascular endothelial growth factor signaling pathway"/>
    <property type="evidence" value="ECO:0007669"/>
    <property type="project" value="TreeGrafter"/>
</dbReference>
<feature type="domain" description="Platelet-derived growth factor (PDGF) family profile" evidence="11">
    <location>
        <begin position="36"/>
        <end position="132"/>
    </location>
</feature>
<dbReference type="GO" id="GO:0048793">
    <property type="term" value="P:pronephros development"/>
    <property type="evidence" value="ECO:0007669"/>
    <property type="project" value="Ensembl"/>
</dbReference>
<dbReference type="GO" id="GO:0009749">
    <property type="term" value="P:response to glucose"/>
    <property type="evidence" value="ECO:0007669"/>
    <property type="project" value="Ensembl"/>
</dbReference>
<dbReference type="InterPro" id="IPR000072">
    <property type="entry name" value="PDGF/VEGF_dom"/>
</dbReference>
<evidence type="ECO:0000259" key="11">
    <source>
        <dbReference type="PROSITE" id="PS50278"/>
    </source>
</evidence>
<accession>A0A3B3R2C7</accession>
<evidence type="ECO:0000256" key="9">
    <source>
        <dbReference type="RuleBase" id="RU003818"/>
    </source>
</evidence>
<dbReference type="PROSITE" id="PS50278">
    <property type="entry name" value="PDGF_2"/>
    <property type="match status" value="1"/>
</dbReference>
<evidence type="ECO:0000256" key="2">
    <source>
        <dbReference type="ARBA" id="ARBA00022473"/>
    </source>
</evidence>
<protein>
    <submittedName>
        <fullName evidence="12">Vascular endothelial growth factor Aa</fullName>
    </submittedName>
</protein>
<reference evidence="12" key="2">
    <citation type="submission" date="2025-09" db="UniProtKB">
        <authorList>
            <consortium name="Ensembl"/>
        </authorList>
    </citation>
    <scope>IDENTIFICATION</scope>
</reference>
<dbReference type="CDD" id="cd00135">
    <property type="entry name" value="PDGF"/>
    <property type="match status" value="1"/>
</dbReference>
<keyword evidence="8" id="KW-0497">Mitogen</keyword>